<keyword evidence="1" id="KW-1133">Transmembrane helix</keyword>
<organism evidence="2">
    <name type="scientific">Anguilla anguilla</name>
    <name type="common">European freshwater eel</name>
    <name type="synonym">Muraena anguilla</name>
    <dbReference type="NCBI Taxonomy" id="7936"/>
    <lineage>
        <taxon>Eukaryota</taxon>
        <taxon>Metazoa</taxon>
        <taxon>Chordata</taxon>
        <taxon>Craniata</taxon>
        <taxon>Vertebrata</taxon>
        <taxon>Euteleostomi</taxon>
        <taxon>Actinopterygii</taxon>
        <taxon>Neopterygii</taxon>
        <taxon>Teleostei</taxon>
        <taxon>Anguilliformes</taxon>
        <taxon>Anguillidae</taxon>
        <taxon>Anguilla</taxon>
    </lineage>
</organism>
<name>A0A0E9QZC0_ANGAN</name>
<proteinExistence type="predicted"/>
<evidence type="ECO:0000256" key="1">
    <source>
        <dbReference type="SAM" id="Phobius"/>
    </source>
</evidence>
<accession>A0A0E9QZC0</accession>
<keyword evidence="1" id="KW-0812">Transmembrane</keyword>
<dbReference type="AlphaFoldDB" id="A0A0E9QZC0"/>
<keyword evidence="1" id="KW-0472">Membrane</keyword>
<sequence>MHTHVFKVLFLLVFSIFSHLEWPVIIMSLSH</sequence>
<protein>
    <submittedName>
        <fullName evidence="2">Uncharacterized protein</fullName>
    </submittedName>
</protein>
<reference evidence="2" key="1">
    <citation type="submission" date="2014-11" db="EMBL/GenBank/DDBJ databases">
        <authorList>
            <person name="Amaro Gonzalez C."/>
        </authorList>
    </citation>
    <scope>NUCLEOTIDE SEQUENCE</scope>
</reference>
<reference evidence="2" key="2">
    <citation type="journal article" date="2015" name="Fish Shellfish Immunol.">
        <title>Early steps in the European eel (Anguilla anguilla)-Vibrio vulnificus interaction in the gills: Role of the RtxA13 toxin.</title>
        <authorList>
            <person name="Callol A."/>
            <person name="Pajuelo D."/>
            <person name="Ebbesson L."/>
            <person name="Teles M."/>
            <person name="MacKenzie S."/>
            <person name="Amaro C."/>
        </authorList>
    </citation>
    <scope>NUCLEOTIDE SEQUENCE</scope>
</reference>
<evidence type="ECO:0000313" key="2">
    <source>
        <dbReference type="EMBL" id="JAH22219.1"/>
    </source>
</evidence>
<feature type="transmembrane region" description="Helical" evidence="1">
    <location>
        <begin position="6"/>
        <end position="29"/>
    </location>
</feature>
<dbReference type="EMBL" id="GBXM01086358">
    <property type="protein sequence ID" value="JAH22219.1"/>
    <property type="molecule type" value="Transcribed_RNA"/>
</dbReference>